<feature type="non-terminal residue" evidence="1">
    <location>
        <position position="1"/>
    </location>
</feature>
<name>A0A0B6YJ25_9EUPU</name>
<protein>
    <submittedName>
        <fullName evidence="1">Uncharacterized protein</fullName>
    </submittedName>
</protein>
<gene>
    <name evidence="1" type="primary">ORF27127</name>
</gene>
<reference evidence="1" key="1">
    <citation type="submission" date="2014-12" db="EMBL/GenBank/DDBJ databases">
        <title>Insight into the proteome of Arion vulgaris.</title>
        <authorList>
            <person name="Aradska J."/>
            <person name="Bulat T."/>
            <person name="Smidak R."/>
            <person name="Sarate P."/>
            <person name="Gangsoo J."/>
            <person name="Sialana F."/>
            <person name="Bilban M."/>
            <person name="Lubec G."/>
        </authorList>
    </citation>
    <scope>NUCLEOTIDE SEQUENCE</scope>
    <source>
        <tissue evidence="1">Skin</tissue>
    </source>
</reference>
<accession>A0A0B6YJ25</accession>
<feature type="non-terminal residue" evidence="1">
    <location>
        <position position="97"/>
    </location>
</feature>
<dbReference type="EMBL" id="HACG01009363">
    <property type="protein sequence ID" value="CEK56228.1"/>
    <property type="molecule type" value="Transcribed_RNA"/>
</dbReference>
<dbReference type="AlphaFoldDB" id="A0A0B6YJ25"/>
<evidence type="ECO:0000313" key="1">
    <source>
        <dbReference type="EMBL" id="CEK56228.1"/>
    </source>
</evidence>
<sequence>TFDPETQICNWGSEMNECSQAQIDAEAKSLLNNKVVAVSKTTVTPRVIDTWTKQKQTPTTDIDIIDPILEAILAASQEIDETLDKVREDHSHNVESN</sequence>
<proteinExistence type="predicted"/>
<organism evidence="1">
    <name type="scientific">Arion vulgaris</name>
    <dbReference type="NCBI Taxonomy" id="1028688"/>
    <lineage>
        <taxon>Eukaryota</taxon>
        <taxon>Metazoa</taxon>
        <taxon>Spiralia</taxon>
        <taxon>Lophotrochozoa</taxon>
        <taxon>Mollusca</taxon>
        <taxon>Gastropoda</taxon>
        <taxon>Heterobranchia</taxon>
        <taxon>Euthyneura</taxon>
        <taxon>Panpulmonata</taxon>
        <taxon>Eupulmonata</taxon>
        <taxon>Stylommatophora</taxon>
        <taxon>Helicina</taxon>
        <taxon>Arionoidea</taxon>
        <taxon>Arionidae</taxon>
        <taxon>Arion</taxon>
    </lineage>
</organism>